<feature type="compositionally biased region" description="Acidic residues" evidence="1">
    <location>
        <begin position="52"/>
        <end position="81"/>
    </location>
</feature>
<gene>
    <name evidence="2" type="ORF">GZ085_13270</name>
</gene>
<evidence type="ECO:0000313" key="2">
    <source>
        <dbReference type="EMBL" id="NDP49328.1"/>
    </source>
</evidence>
<evidence type="ECO:0000313" key="3">
    <source>
        <dbReference type="Proteomes" id="UP000483432"/>
    </source>
</evidence>
<name>A0A7C9TDR0_9PROT</name>
<accession>A0A7C9TDR0</accession>
<reference evidence="2 3" key="1">
    <citation type="submission" date="2019-09" db="EMBL/GenBank/DDBJ databases">
        <title>H2 Metabolism Revealed by Metagenomic Analysis in Subglacial Sediment of East Antarctica.</title>
        <authorList>
            <person name="Yang Z."/>
            <person name="Zhang Y."/>
            <person name="Lv Y."/>
            <person name="Yan W."/>
            <person name="Xiao X."/>
            <person name="Sun B."/>
            <person name="Ma H."/>
        </authorList>
    </citation>
    <scope>NUCLEOTIDE SEQUENCE [LARGE SCALE GENOMIC DNA]</scope>
    <source>
        <strain evidence="2">Bin2_2</strain>
    </source>
</reference>
<evidence type="ECO:0000256" key="1">
    <source>
        <dbReference type="SAM" id="MobiDB-lite"/>
    </source>
</evidence>
<organism evidence="2 3">
    <name type="scientific">Sulfuriferula multivorans</name>
    <dbReference type="NCBI Taxonomy" id="1559896"/>
    <lineage>
        <taxon>Bacteria</taxon>
        <taxon>Pseudomonadati</taxon>
        <taxon>Pseudomonadota</taxon>
        <taxon>Betaproteobacteria</taxon>
        <taxon>Nitrosomonadales</taxon>
        <taxon>Sulfuricellaceae</taxon>
        <taxon>Sulfuriferula</taxon>
    </lineage>
</organism>
<dbReference type="AlphaFoldDB" id="A0A7C9TDR0"/>
<dbReference type="Proteomes" id="UP000483432">
    <property type="component" value="Unassembled WGS sequence"/>
</dbReference>
<dbReference type="EMBL" id="JAAFGW010000250">
    <property type="protein sequence ID" value="NDP49328.1"/>
    <property type="molecule type" value="Genomic_DNA"/>
</dbReference>
<proteinExistence type="predicted"/>
<protein>
    <submittedName>
        <fullName evidence="2">Uncharacterized protein</fullName>
    </submittedName>
</protein>
<sequence length="91" mass="10178">MKHALPETPPGYDQTRIVERPDGCYWIDAESGEEYGPFANLMEAVQDMEYNADSDYEPGETVEEAEDELGITDWIDPDTGDPGDASHRPID</sequence>
<feature type="region of interest" description="Disordered" evidence="1">
    <location>
        <begin position="52"/>
        <end position="91"/>
    </location>
</feature>
<comment type="caution">
    <text evidence="2">The sequence shown here is derived from an EMBL/GenBank/DDBJ whole genome shotgun (WGS) entry which is preliminary data.</text>
</comment>